<keyword evidence="8" id="KW-1185">Reference proteome</keyword>
<evidence type="ECO:0000313" key="8">
    <source>
        <dbReference type="Proteomes" id="UP001238603"/>
    </source>
</evidence>
<sequence length="284" mass="30711">MSVSRSLTRRHLGHSLLALSALFLGVSTAHADQLADIKKKGELVVGVLGTDEPNSFIDPKTREIVGYEVDLAHAIAARLGVKLSIKQLAVAARIPELQQGRVDLLAASLTHNKEREAVIDFSLTTFVTGQKVLVKSNSGIATVAALAGKKVVTIKGGTQEPNIRKAVPNVEVVTFETGPQAFQALQQGKGVAFVNDEVSLLDQHAKLGAAQSQYKILDQNLNVEPLALGIKKGETQFKALVDGVLRDLEKSGEAEKLFVKWYGPETRLKFPKRSFKIDSDKVES</sequence>
<reference evidence="7 8" key="1">
    <citation type="submission" date="2023-06" db="EMBL/GenBank/DDBJ databases">
        <title>Pelomonas sp. APW6 16S ribosomal RNA gene genome sequencing and assembly.</title>
        <authorList>
            <person name="Woo H."/>
        </authorList>
    </citation>
    <scope>NUCLEOTIDE SEQUENCE [LARGE SCALE GENOMIC DNA]</scope>
    <source>
        <strain evidence="7 8">APW6</strain>
    </source>
</reference>
<evidence type="ECO:0000256" key="1">
    <source>
        <dbReference type="ARBA" id="ARBA00010333"/>
    </source>
</evidence>
<keyword evidence="2" id="KW-0813">Transport</keyword>
<dbReference type="Proteomes" id="UP001238603">
    <property type="component" value="Unassembled WGS sequence"/>
</dbReference>
<proteinExistence type="inferred from homology"/>
<feature type="chain" id="PRO_5046312935" evidence="5">
    <location>
        <begin position="32"/>
        <end position="284"/>
    </location>
</feature>
<dbReference type="Pfam" id="PF00497">
    <property type="entry name" value="SBP_bac_3"/>
    <property type="match status" value="1"/>
</dbReference>
<feature type="signal peptide" evidence="5">
    <location>
        <begin position="1"/>
        <end position="31"/>
    </location>
</feature>
<dbReference type="PANTHER" id="PTHR30085:SF6">
    <property type="entry name" value="ABC TRANSPORTER GLUTAMINE-BINDING PROTEIN GLNH"/>
    <property type="match status" value="1"/>
</dbReference>
<dbReference type="RefSeq" id="WP_285981867.1">
    <property type="nucleotide sequence ID" value="NZ_JASVDS010000002.1"/>
</dbReference>
<evidence type="ECO:0000256" key="5">
    <source>
        <dbReference type="SAM" id="SignalP"/>
    </source>
</evidence>
<feature type="domain" description="Solute-binding protein family 3/N-terminal" evidence="6">
    <location>
        <begin position="42"/>
        <end position="265"/>
    </location>
</feature>
<dbReference type="PROSITE" id="PS01039">
    <property type="entry name" value="SBP_BACTERIAL_3"/>
    <property type="match status" value="1"/>
</dbReference>
<dbReference type="InterPro" id="IPR018313">
    <property type="entry name" value="SBP_3_CS"/>
</dbReference>
<keyword evidence="3 5" id="KW-0732">Signal</keyword>
<organism evidence="7 8">
    <name type="scientific">Roseateles subflavus</name>
    <dbReference type="NCBI Taxonomy" id="3053353"/>
    <lineage>
        <taxon>Bacteria</taxon>
        <taxon>Pseudomonadati</taxon>
        <taxon>Pseudomonadota</taxon>
        <taxon>Betaproteobacteria</taxon>
        <taxon>Burkholderiales</taxon>
        <taxon>Sphaerotilaceae</taxon>
        <taxon>Roseateles</taxon>
    </lineage>
</organism>
<dbReference type="SUPFAM" id="SSF53850">
    <property type="entry name" value="Periplasmic binding protein-like II"/>
    <property type="match status" value="1"/>
</dbReference>
<evidence type="ECO:0000313" key="7">
    <source>
        <dbReference type="EMBL" id="MDL5031752.1"/>
    </source>
</evidence>
<dbReference type="SMART" id="SM00062">
    <property type="entry name" value="PBPb"/>
    <property type="match status" value="1"/>
</dbReference>
<dbReference type="PANTHER" id="PTHR30085">
    <property type="entry name" value="AMINO ACID ABC TRANSPORTER PERMEASE"/>
    <property type="match status" value="1"/>
</dbReference>
<protein>
    <submittedName>
        <fullName evidence="7">ABC transporter substrate-binding protein</fullName>
    </submittedName>
</protein>
<dbReference type="CDD" id="cd13689">
    <property type="entry name" value="PBP2_BsGlnH"/>
    <property type="match status" value="1"/>
</dbReference>
<dbReference type="EMBL" id="JASVDS010000002">
    <property type="protein sequence ID" value="MDL5031752.1"/>
    <property type="molecule type" value="Genomic_DNA"/>
</dbReference>
<evidence type="ECO:0000259" key="6">
    <source>
        <dbReference type="SMART" id="SM00062"/>
    </source>
</evidence>
<evidence type="ECO:0000256" key="3">
    <source>
        <dbReference type="ARBA" id="ARBA00022729"/>
    </source>
</evidence>
<dbReference type="InterPro" id="IPR001638">
    <property type="entry name" value="Solute-binding_3/MltF_N"/>
</dbReference>
<evidence type="ECO:0000256" key="2">
    <source>
        <dbReference type="ARBA" id="ARBA00022448"/>
    </source>
</evidence>
<gene>
    <name evidence="7" type="ORF">QRD43_07510</name>
</gene>
<name>A0ABT7LHK2_9BURK</name>
<comment type="similarity">
    <text evidence="1 4">Belongs to the bacterial solute-binding protein 3 family.</text>
</comment>
<dbReference type="InterPro" id="IPR051455">
    <property type="entry name" value="Bact_solute-bind_prot3"/>
</dbReference>
<comment type="caution">
    <text evidence="7">The sequence shown here is derived from an EMBL/GenBank/DDBJ whole genome shotgun (WGS) entry which is preliminary data.</text>
</comment>
<accession>A0ABT7LHK2</accession>
<dbReference type="Gene3D" id="3.40.190.10">
    <property type="entry name" value="Periplasmic binding protein-like II"/>
    <property type="match status" value="2"/>
</dbReference>
<evidence type="ECO:0000256" key="4">
    <source>
        <dbReference type="RuleBase" id="RU003744"/>
    </source>
</evidence>